<comment type="similarity">
    <text evidence="5">Belongs to the DEAD box helicase family. CshB subfamily.</text>
</comment>
<feature type="short sequence motif" description="Q motif" evidence="6">
    <location>
        <begin position="3"/>
        <end position="31"/>
    </location>
</feature>
<dbReference type="Gene3D" id="3.40.50.300">
    <property type="entry name" value="P-loop containing nucleotide triphosphate hydrolases"/>
    <property type="match status" value="2"/>
</dbReference>
<keyword evidence="5" id="KW-0694">RNA-binding</keyword>
<evidence type="ECO:0000256" key="1">
    <source>
        <dbReference type="ARBA" id="ARBA00022741"/>
    </source>
</evidence>
<evidence type="ECO:0000313" key="12">
    <source>
        <dbReference type="Proteomes" id="UP000199481"/>
    </source>
</evidence>
<comment type="subcellular location">
    <subcellularLocation>
        <location evidence="5">Cytoplasm</location>
    </subcellularLocation>
</comment>
<dbReference type="InterPro" id="IPR011545">
    <property type="entry name" value="DEAD/DEAH_box_helicase_dom"/>
</dbReference>
<evidence type="ECO:0000259" key="8">
    <source>
        <dbReference type="PROSITE" id="PS51192"/>
    </source>
</evidence>
<feature type="region of interest" description="Disordered" evidence="7">
    <location>
        <begin position="403"/>
        <end position="449"/>
    </location>
</feature>
<dbReference type="GO" id="GO:0006401">
    <property type="term" value="P:RNA catabolic process"/>
    <property type="evidence" value="ECO:0007669"/>
    <property type="project" value="UniProtKB-UniRule"/>
</dbReference>
<dbReference type="InterPro" id="IPR044742">
    <property type="entry name" value="DEAD/DEAH_RhlB"/>
</dbReference>
<dbReference type="OrthoDB" id="9805696at2"/>
<dbReference type="Pfam" id="PF00270">
    <property type="entry name" value="DEAD"/>
    <property type="match status" value="1"/>
</dbReference>
<keyword evidence="12" id="KW-1185">Reference proteome</keyword>
<proteinExistence type="inferred from homology"/>
<keyword evidence="3 5" id="KW-0347">Helicase</keyword>
<dbReference type="InterPro" id="IPR027417">
    <property type="entry name" value="P-loop_NTPase"/>
</dbReference>
<comment type="catalytic activity">
    <reaction evidence="5">
        <text>ATP + H2O = ADP + phosphate + H(+)</text>
        <dbReference type="Rhea" id="RHEA:13065"/>
        <dbReference type="ChEBI" id="CHEBI:15377"/>
        <dbReference type="ChEBI" id="CHEBI:15378"/>
        <dbReference type="ChEBI" id="CHEBI:30616"/>
        <dbReference type="ChEBI" id="CHEBI:43474"/>
        <dbReference type="ChEBI" id="CHEBI:456216"/>
        <dbReference type="EC" id="3.6.4.13"/>
    </reaction>
</comment>
<dbReference type="SMART" id="SM00487">
    <property type="entry name" value="DEXDc"/>
    <property type="match status" value="1"/>
</dbReference>
<dbReference type="InterPro" id="IPR014001">
    <property type="entry name" value="Helicase_ATP-bd"/>
</dbReference>
<dbReference type="PROSITE" id="PS51194">
    <property type="entry name" value="HELICASE_CTER"/>
    <property type="match status" value="1"/>
</dbReference>
<evidence type="ECO:0000256" key="6">
    <source>
        <dbReference type="PROSITE-ProRule" id="PRU00552"/>
    </source>
</evidence>
<dbReference type="EC" id="3.6.4.13" evidence="5"/>
<gene>
    <name evidence="5" type="primary">cshB</name>
    <name evidence="11" type="ORF">SAMN04487752_0789</name>
</gene>
<keyword evidence="5" id="KW-0963">Cytoplasm</keyword>
<sequence length="449" mass="50559">MEHTFEKFGLQPFLIDAINEIGFKKPTEVQEKLIPAIKSGKSVIGQSQTGSGKTHTFLLPLLNKIDPSRKEVQVVITSPSRELAEQIYQAALQLVEKAPTKIIVQNFVGGTDKKRQMTKLAGVQPHVVIGTPGRILDLVSEKALLIYTSPVLVIDEADMTLDMGFLTDVDQIASKLPEKLQMLVFSATIPIKLQPFLKKYMSNPLFEQIQPKEIISPTIENWLISTKGKDRIDVIYELLTIGQPYLVMIFANTKTKVDELADGLKSRGIKVAKIHGDIPPRERKRVMKQVQNLEYQFVVATDLAARGIDIEGVSHVINAEIPRDLSFFIHRVGRTGRNNLKGTAITLYAPSDENLIVDIEKLGIPFEPKMIQKGEIVDTYDRKRRTTRENTATDTVDPRLKSMISQTKKKVKPGYKKKMSRAIKESSDKKRRVERRSQANAIKKANKKK</sequence>
<dbReference type="SUPFAM" id="SSF52540">
    <property type="entry name" value="P-loop containing nucleoside triphosphate hydrolases"/>
    <property type="match status" value="1"/>
</dbReference>
<keyword evidence="1 5" id="KW-0547">Nucleotide-binding</keyword>
<evidence type="ECO:0000313" key="11">
    <source>
        <dbReference type="EMBL" id="SDQ11698.1"/>
    </source>
</evidence>
<dbReference type="SMART" id="SM00490">
    <property type="entry name" value="HELICc"/>
    <property type="match status" value="1"/>
</dbReference>
<feature type="domain" description="Helicase C-terminal" evidence="9">
    <location>
        <begin position="233"/>
        <end position="377"/>
    </location>
</feature>
<reference evidence="12" key="1">
    <citation type="submission" date="2016-10" db="EMBL/GenBank/DDBJ databases">
        <authorList>
            <person name="Varghese N."/>
            <person name="Submissions S."/>
        </authorList>
    </citation>
    <scope>NUCLEOTIDE SEQUENCE [LARGE SCALE GENOMIC DNA]</scope>
    <source>
        <strain evidence="12">MPL-11</strain>
    </source>
</reference>
<evidence type="ECO:0000256" key="3">
    <source>
        <dbReference type="ARBA" id="ARBA00022806"/>
    </source>
</evidence>
<dbReference type="InterPro" id="IPR050547">
    <property type="entry name" value="DEAD_box_RNA_helicases"/>
</dbReference>
<protein>
    <recommendedName>
        <fullName evidence="5">DEAD-box ATP-dependent RNA helicase CshB</fullName>
        <ecNumber evidence="5">3.6.4.13</ecNumber>
    </recommendedName>
</protein>
<organism evidence="11 12">
    <name type="scientific">Carnobacterium viridans</name>
    <dbReference type="NCBI Taxonomy" id="174587"/>
    <lineage>
        <taxon>Bacteria</taxon>
        <taxon>Bacillati</taxon>
        <taxon>Bacillota</taxon>
        <taxon>Bacilli</taxon>
        <taxon>Lactobacillales</taxon>
        <taxon>Carnobacteriaceae</taxon>
        <taxon>Carnobacterium</taxon>
    </lineage>
</organism>
<dbReference type="CDD" id="cd00268">
    <property type="entry name" value="DEADc"/>
    <property type="match status" value="1"/>
</dbReference>
<evidence type="ECO:0000256" key="4">
    <source>
        <dbReference type="ARBA" id="ARBA00022840"/>
    </source>
</evidence>
<keyword evidence="5" id="KW-0346">Stress response</keyword>
<dbReference type="Pfam" id="PF00271">
    <property type="entry name" value="Helicase_C"/>
    <property type="match status" value="1"/>
</dbReference>
<keyword evidence="4 5" id="KW-0067">ATP-binding</keyword>
<dbReference type="Proteomes" id="UP000199481">
    <property type="component" value="Unassembled WGS sequence"/>
</dbReference>
<dbReference type="PROSITE" id="PS51195">
    <property type="entry name" value="Q_MOTIF"/>
    <property type="match status" value="1"/>
</dbReference>
<dbReference type="HAMAP" id="MF_01494">
    <property type="entry name" value="DEAD_helicase_CshB"/>
    <property type="match status" value="1"/>
</dbReference>
<evidence type="ECO:0000259" key="9">
    <source>
        <dbReference type="PROSITE" id="PS51194"/>
    </source>
</evidence>
<dbReference type="CDD" id="cd18787">
    <property type="entry name" value="SF2_C_DEAD"/>
    <property type="match status" value="1"/>
</dbReference>
<dbReference type="PANTHER" id="PTHR47963">
    <property type="entry name" value="DEAD-BOX ATP-DEPENDENT RNA HELICASE 47, MITOCHONDRIAL"/>
    <property type="match status" value="1"/>
</dbReference>
<dbReference type="RefSeq" id="WP_035023276.1">
    <property type="nucleotide sequence ID" value="NZ_CP084916.1"/>
</dbReference>
<dbReference type="PROSITE" id="PS51192">
    <property type="entry name" value="HELICASE_ATP_BIND_1"/>
    <property type="match status" value="1"/>
</dbReference>
<dbReference type="InterPro" id="IPR001650">
    <property type="entry name" value="Helicase_C-like"/>
</dbReference>
<feature type="domain" description="Helicase ATP-binding" evidence="8">
    <location>
        <begin position="34"/>
        <end position="207"/>
    </location>
</feature>
<dbReference type="InterPro" id="IPR030881">
    <property type="entry name" value="CshB"/>
</dbReference>
<evidence type="ECO:0000259" key="10">
    <source>
        <dbReference type="PROSITE" id="PS51195"/>
    </source>
</evidence>
<evidence type="ECO:0000256" key="7">
    <source>
        <dbReference type="SAM" id="MobiDB-lite"/>
    </source>
</evidence>
<evidence type="ECO:0000256" key="5">
    <source>
        <dbReference type="HAMAP-Rule" id="MF_01494"/>
    </source>
</evidence>
<dbReference type="GO" id="GO:0005840">
    <property type="term" value="C:ribosome"/>
    <property type="evidence" value="ECO:0007669"/>
    <property type="project" value="TreeGrafter"/>
</dbReference>
<dbReference type="GO" id="GO:0033592">
    <property type="term" value="F:RNA strand annealing activity"/>
    <property type="evidence" value="ECO:0007669"/>
    <property type="project" value="TreeGrafter"/>
</dbReference>
<dbReference type="PANTHER" id="PTHR47963:SF1">
    <property type="entry name" value="DEAD-BOX ATP-DEPENDENT RNA HELICASE CSHB"/>
    <property type="match status" value="1"/>
</dbReference>
<dbReference type="AlphaFoldDB" id="A0A1H0Y970"/>
<dbReference type="GO" id="GO:0003724">
    <property type="term" value="F:RNA helicase activity"/>
    <property type="evidence" value="ECO:0007669"/>
    <property type="project" value="UniProtKB-UniRule"/>
</dbReference>
<comment type="function">
    <text evidence="5">Probable DEAD-box RNA helicase. May work in conjunction with the cold shock proteins to ensure proper initiation of transcription at low and optimal temperatures.</text>
</comment>
<dbReference type="GO" id="GO:0005829">
    <property type="term" value="C:cytosol"/>
    <property type="evidence" value="ECO:0007669"/>
    <property type="project" value="TreeGrafter"/>
</dbReference>
<dbReference type="GO" id="GO:0005524">
    <property type="term" value="F:ATP binding"/>
    <property type="evidence" value="ECO:0007669"/>
    <property type="project" value="UniProtKB-UniRule"/>
</dbReference>
<evidence type="ECO:0000256" key="2">
    <source>
        <dbReference type="ARBA" id="ARBA00022801"/>
    </source>
</evidence>
<name>A0A1H0Y970_9LACT</name>
<dbReference type="EMBL" id="FNJW01000008">
    <property type="protein sequence ID" value="SDQ11698.1"/>
    <property type="molecule type" value="Genomic_DNA"/>
</dbReference>
<accession>A0A1H0Y970</accession>
<feature type="domain" description="DEAD-box RNA helicase Q" evidence="10">
    <location>
        <begin position="3"/>
        <end position="31"/>
    </location>
</feature>
<dbReference type="GO" id="GO:0016887">
    <property type="term" value="F:ATP hydrolysis activity"/>
    <property type="evidence" value="ECO:0007669"/>
    <property type="project" value="RHEA"/>
</dbReference>
<dbReference type="GO" id="GO:0009409">
    <property type="term" value="P:response to cold"/>
    <property type="evidence" value="ECO:0007669"/>
    <property type="project" value="InterPro"/>
</dbReference>
<dbReference type="InterPro" id="IPR014014">
    <property type="entry name" value="RNA_helicase_DEAD_Q_motif"/>
</dbReference>
<keyword evidence="2 5" id="KW-0378">Hydrolase</keyword>
<feature type="compositionally biased region" description="Basic residues" evidence="7">
    <location>
        <begin position="407"/>
        <end position="421"/>
    </location>
</feature>